<evidence type="ECO:0000313" key="1">
    <source>
        <dbReference type="Proteomes" id="UP000694846"/>
    </source>
</evidence>
<dbReference type="InterPro" id="IPR017853">
    <property type="entry name" value="GH"/>
</dbReference>
<dbReference type="SUPFAM" id="SSF51445">
    <property type="entry name" value="(Trans)glycosidases"/>
    <property type="match status" value="1"/>
</dbReference>
<reference evidence="2" key="1">
    <citation type="submission" date="2025-08" db="UniProtKB">
        <authorList>
            <consortium name="RefSeq"/>
        </authorList>
    </citation>
    <scope>IDENTIFICATION</scope>
    <source>
        <tissue evidence="2">Whole body</tissue>
    </source>
</reference>
<name>A0A8B8F8I6_9HEMI</name>
<organism evidence="1 2">
    <name type="scientific">Sipha flava</name>
    <name type="common">yellow sugarcane aphid</name>
    <dbReference type="NCBI Taxonomy" id="143950"/>
    <lineage>
        <taxon>Eukaryota</taxon>
        <taxon>Metazoa</taxon>
        <taxon>Ecdysozoa</taxon>
        <taxon>Arthropoda</taxon>
        <taxon>Hexapoda</taxon>
        <taxon>Insecta</taxon>
        <taxon>Pterygota</taxon>
        <taxon>Neoptera</taxon>
        <taxon>Paraneoptera</taxon>
        <taxon>Hemiptera</taxon>
        <taxon>Sternorrhyncha</taxon>
        <taxon>Aphidomorpha</taxon>
        <taxon>Aphidoidea</taxon>
        <taxon>Aphididae</taxon>
        <taxon>Sipha</taxon>
    </lineage>
</organism>
<keyword evidence="1" id="KW-1185">Reference proteome</keyword>
<accession>A0A8B8F8I6</accession>
<protein>
    <submittedName>
        <fullName evidence="2">Uncharacterized protein LOC112680772</fullName>
    </submittedName>
</protein>
<sequence>MKCMCGLLDGANTVNQLPPGCKTAVVTVGNADNTCENIAAIRKANVNIPIMLIYDFLFLDDWVYYLTNDSNAIANHIQSLKVDAVALENTYNKTEKVPDGNFTNLLVKSLQEFKCALPTMMFGIVLPAKANISFNSYNLTYLNNHVDFYLLKDTAPHDCIYKDHQKDMNIVWLPNDIVIEIEDLKEGGLETSKLIYEIRLKVLSILDTFYGLRPADFGYSRLCSVHLDKDRRYCIETIKNMFEKARIRINMNLLGVLVLDLEDDDYEGKCDCTVGAATSPNFPLLNIVAEASQENTTNVDHYNCKNGNFPKIHK</sequence>
<dbReference type="RefSeq" id="XP_025406745.1">
    <property type="nucleotide sequence ID" value="XM_025550960.1"/>
</dbReference>
<proteinExistence type="predicted"/>
<dbReference type="AlphaFoldDB" id="A0A8B8F8I6"/>
<dbReference type="Proteomes" id="UP000694846">
    <property type="component" value="Unplaced"/>
</dbReference>
<evidence type="ECO:0000313" key="2">
    <source>
        <dbReference type="RefSeq" id="XP_025406745.1"/>
    </source>
</evidence>
<dbReference type="GeneID" id="112680772"/>
<gene>
    <name evidence="2" type="primary">LOC112680772</name>
</gene>